<reference evidence="1" key="1">
    <citation type="journal article" date="2022" name="bioRxiv">
        <title>Sequencing and chromosome-scale assembly of the giantPleurodeles waltlgenome.</title>
        <authorList>
            <person name="Brown T."/>
            <person name="Elewa A."/>
            <person name="Iarovenko S."/>
            <person name="Subramanian E."/>
            <person name="Araus A.J."/>
            <person name="Petzold A."/>
            <person name="Susuki M."/>
            <person name="Suzuki K.-i.T."/>
            <person name="Hayashi T."/>
            <person name="Toyoda A."/>
            <person name="Oliveira C."/>
            <person name="Osipova E."/>
            <person name="Leigh N.D."/>
            <person name="Simon A."/>
            <person name="Yun M.H."/>
        </authorList>
    </citation>
    <scope>NUCLEOTIDE SEQUENCE</scope>
    <source>
        <strain evidence="1">20211129_DDA</strain>
        <tissue evidence="1">Liver</tissue>
    </source>
</reference>
<keyword evidence="2" id="KW-1185">Reference proteome</keyword>
<dbReference type="AlphaFoldDB" id="A0AAV7L398"/>
<proteinExistence type="predicted"/>
<organism evidence="1 2">
    <name type="scientific">Pleurodeles waltl</name>
    <name type="common">Iberian ribbed newt</name>
    <dbReference type="NCBI Taxonomy" id="8319"/>
    <lineage>
        <taxon>Eukaryota</taxon>
        <taxon>Metazoa</taxon>
        <taxon>Chordata</taxon>
        <taxon>Craniata</taxon>
        <taxon>Vertebrata</taxon>
        <taxon>Euteleostomi</taxon>
        <taxon>Amphibia</taxon>
        <taxon>Batrachia</taxon>
        <taxon>Caudata</taxon>
        <taxon>Salamandroidea</taxon>
        <taxon>Salamandridae</taxon>
        <taxon>Pleurodelinae</taxon>
        <taxon>Pleurodeles</taxon>
    </lineage>
</organism>
<evidence type="ECO:0000313" key="1">
    <source>
        <dbReference type="EMBL" id="KAJ1085522.1"/>
    </source>
</evidence>
<comment type="caution">
    <text evidence="1">The sequence shown here is derived from an EMBL/GenBank/DDBJ whole genome shotgun (WGS) entry which is preliminary data.</text>
</comment>
<name>A0AAV7L398_PLEWA</name>
<protein>
    <submittedName>
        <fullName evidence="1">Uncharacterized protein</fullName>
    </submittedName>
</protein>
<gene>
    <name evidence="1" type="ORF">NDU88_005653</name>
</gene>
<accession>A0AAV7L398</accession>
<sequence length="72" mass="7958">MDKARTELSSFAWGSRHSVPGTRGLVAVPGVLRALLLHKGVGNPNRYALSIRTEREDDVELKDKGRINENAM</sequence>
<dbReference type="Proteomes" id="UP001066276">
    <property type="component" value="Chromosome 12"/>
</dbReference>
<dbReference type="EMBL" id="JANPWB010000016">
    <property type="protein sequence ID" value="KAJ1085522.1"/>
    <property type="molecule type" value="Genomic_DNA"/>
</dbReference>
<evidence type="ECO:0000313" key="2">
    <source>
        <dbReference type="Proteomes" id="UP001066276"/>
    </source>
</evidence>